<dbReference type="Gene3D" id="2.60.40.10">
    <property type="entry name" value="Immunoglobulins"/>
    <property type="match status" value="2"/>
</dbReference>
<dbReference type="Gene3D" id="2.60.120.200">
    <property type="match status" value="1"/>
</dbReference>
<feature type="signal peptide" evidence="4">
    <location>
        <begin position="1"/>
        <end position="25"/>
    </location>
</feature>
<protein>
    <submittedName>
        <fullName evidence="6">Choice-of-anchor D domain-containing protein</fullName>
    </submittedName>
</protein>
<dbReference type="InterPro" id="IPR058515">
    <property type="entry name" value="DUF8202"/>
</dbReference>
<evidence type="ECO:0000259" key="5">
    <source>
        <dbReference type="SMART" id="SM00560"/>
    </source>
</evidence>
<keyword evidence="2" id="KW-1015">Disulfide bond</keyword>
<dbReference type="PROSITE" id="PS50194">
    <property type="entry name" value="FILAMIN_REPEAT"/>
    <property type="match status" value="1"/>
</dbReference>
<dbReference type="SMART" id="SM00560">
    <property type="entry name" value="LamGL"/>
    <property type="match status" value="1"/>
</dbReference>
<dbReference type="InterPro" id="IPR013320">
    <property type="entry name" value="ConA-like_dom_sf"/>
</dbReference>
<evidence type="ECO:0000313" key="6">
    <source>
        <dbReference type="EMBL" id="XBG62307.1"/>
    </source>
</evidence>
<dbReference type="EMBL" id="CP157199">
    <property type="protein sequence ID" value="XBG62307.1"/>
    <property type="molecule type" value="Genomic_DNA"/>
</dbReference>
<dbReference type="Pfam" id="PF26628">
    <property type="entry name" value="DUF8202"/>
    <property type="match status" value="1"/>
</dbReference>
<evidence type="ECO:0000256" key="1">
    <source>
        <dbReference type="ARBA" id="ARBA00022729"/>
    </source>
</evidence>
<name>A0AAU7BVU8_9FLAO</name>
<reference evidence="6" key="1">
    <citation type="submission" date="2024-05" db="EMBL/GenBank/DDBJ databases">
        <title>Pontimicrobium maritimus sp. nov., isolated form sea water.</title>
        <authorList>
            <person name="Muhammad N."/>
            <person name="Vuong T.Q."/>
            <person name="Han H.L."/>
            <person name="Kim S.-G."/>
        </authorList>
    </citation>
    <scope>NUCLEOTIDE SEQUENCE</scope>
    <source>
        <strain evidence="6">SW4</strain>
    </source>
</reference>
<dbReference type="Pfam" id="PF18962">
    <property type="entry name" value="Por_Secre_tail"/>
    <property type="match status" value="1"/>
</dbReference>
<dbReference type="InterPro" id="IPR013783">
    <property type="entry name" value="Ig-like_fold"/>
</dbReference>
<dbReference type="Pfam" id="PF13385">
    <property type="entry name" value="Laminin_G_3"/>
    <property type="match status" value="1"/>
</dbReference>
<gene>
    <name evidence="6" type="ORF">ABGB03_05235</name>
</gene>
<dbReference type="SUPFAM" id="SSF49899">
    <property type="entry name" value="Concanavalin A-like lectins/glucanases"/>
    <property type="match status" value="1"/>
</dbReference>
<dbReference type="GO" id="GO:0004553">
    <property type="term" value="F:hydrolase activity, hydrolyzing O-glycosyl compounds"/>
    <property type="evidence" value="ECO:0007669"/>
    <property type="project" value="UniProtKB-ARBA"/>
</dbReference>
<dbReference type="RefSeq" id="WP_347925435.1">
    <property type="nucleotide sequence ID" value="NZ_CP157199.1"/>
</dbReference>
<sequence length="1754" mass="188472">MKKNTFLIRSSILILGMLLSTNASSQTSEVIVSVNWPSWSGENRVVIYTPGGTTIATIDDAYDGGNRTYSTSLNLGCLSDASNYYIIMYDIYGDGWNGGASNVTITSGGATVLTNSGAGANASGTTVYFNVSGGGGACVLTPEINIQGNAVSIVDGDTTPSLTDDTNFGNIDVAAGSNANTFTIQNTDTGVLNLTGTGPTYVAVSGTHAADFSVTTNPTTPIAASGSTTFTVTFNPSAAGLRTATLTIANDDSDENPYNFDIQGYGTSTVQEINITGNSVDIVNNDLTPSLTDGTDFGNVHITGVTNVNTFTIENLGTVNNLNLTGISPYVVVSGTNAADFTVTTIPNTPISAASNTTFAITFDPSAVGLRSATLTIANNDSDEFTYVFNIQGTGINTEAPGGVTTNLGLWLKGTDGLAYTDGQSVGLWSDQGNGADATVNTAGQEPTYRDNATKNVNFNPVVEFDNSYATYTLDGDFSFDDTSTQFLEGTSGMYTQEIFVVMIPDDTPINNSYGFFDVFCGDENPGTNETDATGIGTGDFTGRFTDEIICFSVGTTNAGLGYGVAEIGTGSSYNNIGIINARNNAGATQQELYYNANNIETTQNDIPDFSNVTNSRYWIGRSEGWEASLNARMAEIITFSSRKSDADLTDERNRIQSYLGIKYGITLGVNGTSQDYVDSDGTVIWDQSENSGYNYDIAGIGRDASSGLNQKQSSSVNNATDGTGPIEGILTIGLSDIYATNNLNKSSNPTELNDKEYLVWGNNGADLNLAASVINVDMSSGIGGLSTPVTFTGMQRIWKVVENGGDIPSVSVRIPQNAIRNISPPGSYLMFISDTPIFDPTADYRVMTPDGSGNLETDYDFNSTKYITFGYAPQVIVERSIYFDGVVDYVDVEDNLDLNTSAFTISAWIKRDTGTTNASIVSKRDNAFTEGYDLRINATGRLVFTYNGGAVTLTSSVAIPENEWHQVAVIYNSGTATLFIDGVADTSASSLAAPVATSRKFLMAAADGYDPNTTDYFAGNIDEVRVWDTALTSGQLRYIMNQEISNDATLALEYGDVIPTSITNNEISAVPWASLAGYYPMSVYTYTNTNDLSGNNHQGALRNLNTVDFQTAPLPYQSQANGPWTTDATWLNNSVQTLPNALSIVDGVTPIDWNIVETNHNITIDTNAGLGRERSVLGLIVSSNELQVNGNTAAGTGNGLTVTHYLKIDGTIDLEGESQLIQTNLSDLDATSSGTLERDQQGTADLYTYNYWAAPVGVSNATTNNNNYTLPDVLNDGTTPATPLGISWLTSGYDGTSGSPVGIADYWIWKYANQVTDNYPSWQHVRSTGSLQPGEGFTMKGTTDTGGAISTEQNYVFNGKPHNADITLTLSAGNDYLIGNPYASAIDADEFILDNISDGAGRAPSNIIDGALYFWEHFASSTHVLSQYQGGYGTYTLIGGTTAISNDIRINNTGASGVKTPQQYIPVGQGFFVTADTGGTITFKNSQRTFRTEASDPSVFMRSGGDKKGKNTVSNNNTRTSDKVDLREKIRLMYDSPKGYHRQLLVGADSNTTDGHDIGYDAPIIDINEEDMYWTIDDNYFTIQGVSDFNDDRIIPFAVKVEQEGTATIRIDYLENISKNTIIYLHDKELEVYHELKEGDYQVYLTPGEHLERFEISFGTSEEEEEEEPIQEESTIVDTHYSNSIKSIIIINPSNRNINGVEMINILGQSVYKNESVNNSSYNEVRVQNINAGAYIITIKTEKETIIKKVIVE</sequence>
<dbReference type="InterPro" id="IPR026444">
    <property type="entry name" value="Secre_tail"/>
</dbReference>
<organism evidence="6">
    <name type="scientific">Pontimicrobium sp. SW4</name>
    <dbReference type="NCBI Taxonomy" id="3153519"/>
    <lineage>
        <taxon>Bacteria</taxon>
        <taxon>Pseudomonadati</taxon>
        <taxon>Bacteroidota</taxon>
        <taxon>Flavobacteriia</taxon>
        <taxon>Flavobacteriales</taxon>
        <taxon>Flavobacteriaceae</taxon>
        <taxon>Pontimicrobium</taxon>
    </lineage>
</organism>
<feature type="chain" id="PRO_5043817624" evidence="4">
    <location>
        <begin position="26"/>
        <end position="1754"/>
    </location>
</feature>
<accession>A0AAU7BVU8</accession>
<evidence type="ECO:0000256" key="2">
    <source>
        <dbReference type="ARBA" id="ARBA00023157"/>
    </source>
</evidence>
<feature type="domain" description="LamG-like jellyroll fold" evidence="5">
    <location>
        <begin position="902"/>
        <end position="1035"/>
    </location>
</feature>
<dbReference type="InterPro" id="IPR017868">
    <property type="entry name" value="Filamin/ABP280_repeat-like"/>
</dbReference>
<proteinExistence type="predicted"/>
<evidence type="ECO:0000256" key="3">
    <source>
        <dbReference type="SAM" id="MobiDB-lite"/>
    </source>
</evidence>
<dbReference type="NCBIfam" id="NF012200">
    <property type="entry name" value="choice_anch_D"/>
    <property type="match status" value="2"/>
</dbReference>
<dbReference type="InterPro" id="IPR006558">
    <property type="entry name" value="LamG-like"/>
</dbReference>
<dbReference type="NCBIfam" id="TIGR04183">
    <property type="entry name" value="Por_Secre_tail"/>
    <property type="match status" value="1"/>
</dbReference>
<keyword evidence="1 4" id="KW-0732">Signal</keyword>
<feature type="region of interest" description="Disordered" evidence="3">
    <location>
        <begin position="1495"/>
        <end position="1520"/>
    </location>
</feature>
<evidence type="ECO:0000256" key="4">
    <source>
        <dbReference type="SAM" id="SignalP"/>
    </source>
</evidence>
<dbReference type="GO" id="GO:0005975">
    <property type="term" value="P:carbohydrate metabolic process"/>
    <property type="evidence" value="ECO:0007669"/>
    <property type="project" value="UniProtKB-ARBA"/>
</dbReference>